<dbReference type="AlphaFoldDB" id="A0A1I8IMT6"/>
<protein>
    <submittedName>
        <fullName evidence="3 4">CUB domain-containing protein</fullName>
    </submittedName>
</protein>
<evidence type="ECO:0000256" key="1">
    <source>
        <dbReference type="SAM" id="SignalP"/>
    </source>
</evidence>
<reference evidence="3 4" key="1">
    <citation type="submission" date="2016-11" db="UniProtKB">
        <authorList>
            <consortium name="WormBaseParasite"/>
        </authorList>
    </citation>
    <scope>IDENTIFICATION</scope>
</reference>
<feature type="signal peptide" evidence="1">
    <location>
        <begin position="1"/>
        <end position="23"/>
    </location>
</feature>
<accession>A0A1I8IMT6</accession>
<keyword evidence="2" id="KW-1185">Reference proteome</keyword>
<sequence length="129" mass="14048">MQFGSCLLTLFLILHAIVRGTSAGMHFCLPKTTTTIGMKMDALHQDIVTLVARPDTSSPAALYESSNFNCSWNLLAKPCSRNSERQLILIGDPSSKDGNMNASPMRYRLSESEFAVYPGLIHGVTLGAK</sequence>
<organism evidence="2 3">
    <name type="scientific">Macrostomum lignano</name>
    <dbReference type="NCBI Taxonomy" id="282301"/>
    <lineage>
        <taxon>Eukaryota</taxon>
        <taxon>Metazoa</taxon>
        <taxon>Spiralia</taxon>
        <taxon>Lophotrochozoa</taxon>
        <taxon>Platyhelminthes</taxon>
        <taxon>Rhabditophora</taxon>
        <taxon>Macrostomorpha</taxon>
        <taxon>Macrostomida</taxon>
        <taxon>Macrostomidae</taxon>
        <taxon>Macrostomum</taxon>
    </lineage>
</organism>
<dbReference type="WBParaSite" id="maker-uti_cns_0014549-snap-gene-0.3-mRNA-1">
    <property type="protein sequence ID" value="maker-uti_cns_0014549-snap-gene-0.3-mRNA-1"/>
    <property type="gene ID" value="maker-uti_cns_0014549-snap-gene-0.3"/>
</dbReference>
<dbReference type="Proteomes" id="UP000095280">
    <property type="component" value="Unplaced"/>
</dbReference>
<name>A0A1I8IMT6_9PLAT</name>
<proteinExistence type="predicted"/>
<evidence type="ECO:0000313" key="4">
    <source>
        <dbReference type="WBParaSite" id="maker-uti_cns_0014549-snap-gene-0.4-mRNA-1"/>
    </source>
</evidence>
<feature type="chain" id="PRO_5009845851" evidence="1">
    <location>
        <begin position="24"/>
        <end position="129"/>
    </location>
</feature>
<evidence type="ECO:0000313" key="2">
    <source>
        <dbReference type="Proteomes" id="UP000095280"/>
    </source>
</evidence>
<dbReference type="WBParaSite" id="maker-uti_cns_0014549-snap-gene-0.4-mRNA-1">
    <property type="protein sequence ID" value="maker-uti_cns_0014549-snap-gene-0.4-mRNA-1"/>
    <property type="gene ID" value="maker-uti_cns_0014549-snap-gene-0.4"/>
</dbReference>
<keyword evidence="1" id="KW-0732">Signal</keyword>
<evidence type="ECO:0000313" key="3">
    <source>
        <dbReference type="WBParaSite" id="maker-uti_cns_0014549-snap-gene-0.3-mRNA-1"/>
    </source>
</evidence>